<organism evidence="9 10">
    <name type="scientific">Staphylococcus massiliensis S46</name>
    <dbReference type="NCBI Taxonomy" id="1229783"/>
    <lineage>
        <taxon>Bacteria</taxon>
        <taxon>Bacillati</taxon>
        <taxon>Bacillota</taxon>
        <taxon>Bacilli</taxon>
        <taxon>Bacillales</taxon>
        <taxon>Staphylococcaceae</taxon>
        <taxon>Staphylococcus</taxon>
    </lineage>
</organism>
<name>K9B8V9_9STAP</name>
<evidence type="ECO:0000256" key="1">
    <source>
        <dbReference type="ARBA" id="ARBA00004651"/>
    </source>
</evidence>
<dbReference type="PANTHER" id="PTHR36115:SF9">
    <property type="entry name" value="LMO1584 PROTEIN"/>
    <property type="match status" value="1"/>
</dbReference>
<proteinExistence type="predicted"/>
<feature type="transmembrane region" description="Helical" evidence="7">
    <location>
        <begin position="44"/>
        <end position="66"/>
    </location>
</feature>
<evidence type="ECO:0000256" key="7">
    <source>
        <dbReference type="SAM" id="Phobius"/>
    </source>
</evidence>
<evidence type="ECO:0000313" key="10">
    <source>
        <dbReference type="Proteomes" id="UP000009885"/>
    </source>
</evidence>
<comment type="caution">
    <text evidence="9">The sequence shown here is derived from an EMBL/GenBank/DDBJ whole genome shotgun (WGS) entry which is preliminary data.</text>
</comment>
<reference evidence="9 10" key="1">
    <citation type="journal article" date="2013" name="Genome Announc.">
        <title>Genome Sequence of Staphylococcus massiliensis Strain S46, Isolated from the Surface of Healthy Human Skin.</title>
        <authorList>
            <person name="Srivastav R."/>
            <person name="Singh A."/>
            <person name="Jangir P.K."/>
            <person name="Kumari C."/>
            <person name="Muduli S."/>
            <person name="Sharma R."/>
        </authorList>
    </citation>
    <scope>NUCLEOTIDE SEQUENCE [LARGE SCALE GENOMIC DNA]</scope>
    <source>
        <strain evidence="9 10">S46</strain>
    </source>
</reference>
<protein>
    <submittedName>
        <fullName evidence="9">RDD family protein</fullName>
    </submittedName>
</protein>
<keyword evidence="10" id="KW-1185">Reference proteome</keyword>
<dbReference type="AlphaFoldDB" id="K9B8V9"/>
<keyword evidence="5 7" id="KW-0472">Membrane</keyword>
<dbReference type="RefSeq" id="WP_009381933.1">
    <property type="nucleotide sequence ID" value="NZ_AMSQ01000002.1"/>
</dbReference>
<dbReference type="Pfam" id="PF06271">
    <property type="entry name" value="RDD"/>
    <property type="match status" value="1"/>
</dbReference>
<accession>K9B8V9</accession>
<gene>
    <name evidence="9" type="ORF">C273_01210</name>
</gene>
<evidence type="ECO:0000313" key="9">
    <source>
        <dbReference type="EMBL" id="EKU50220.1"/>
    </source>
</evidence>
<dbReference type="OrthoDB" id="9793824at2"/>
<evidence type="ECO:0000256" key="2">
    <source>
        <dbReference type="ARBA" id="ARBA00022475"/>
    </source>
</evidence>
<keyword evidence="3 7" id="KW-0812">Transmembrane</keyword>
<dbReference type="EMBL" id="AMSQ01000002">
    <property type="protein sequence ID" value="EKU50220.1"/>
    <property type="molecule type" value="Genomic_DNA"/>
</dbReference>
<comment type="subcellular location">
    <subcellularLocation>
        <location evidence="1">Cell membrane</location>
        <topology evidence="1">Multi-pass membrane protein</topology>
    </subcellularLocation>
</comment>
<evidence type="ECO:0000259" key="8">
    <source>
        <dbReference type="Pfam" id="PF06271"/>
    </source>
</evidence>
<feature type="transmembrane region" description="Helical" evidence="7">
    <location>
        <begin position="86"/>
        <end position="103"/>
    </location>
</feature>
<feature type="region of interest" description="Disordered" evidence="6">
    <location>
        <begin position="1"/>
        <end position="25"/>
    </location>
</feature>
<evidence type="ECO:0000256" key="4">
    <source>
        <dbReference type="ARBA" id="ARBA00022989"/>
    </source>
</evidence>
<evidence type="ECO:0000256" key="6">
    <source>
        <dbReference type="SAM" id="MobiDB-lite"/>
    </source>
</evidence>
<sequence length="181" mass="21433">MYDSQTEVPNYNPTAHSSSKPKNTQSDFEREVESIYYAGFGLRFLSYIIDLLMLWGITSIILKPIYSLTKVNEAKFFIDYLSVDHIMDALFYFLYFILMTYFFKQTIGKMILGISVQRKDFRKLKWGDVLIREWPGRIISNIFLGLPYLVVLFTHRHEGIHDFFADTVVVKQKYLKQLQNR</sequence>
<dbReference type="PATRIC" id="fig|1229783.3.peg.247"/>
<dbReference type="PANTHER" id="PTHR36115">
    <property type="entry name" value="PROLINE-RICH ANTIGEN HOMOLOG-RELATED"/>
    <property type="match status" value="1"/>
</dbReference>
<keyword evidence="2" id="KW-1003">Cell membrane</keyword>
<dbReference type="Proteomes" id="UP000009885">
    <property type="component" value="Unassembled WGS sequence"/>
</dbReference>
<dbReference type="InterPro" id="IPR010432">
    <property type="entry name" value="RDD"/>
</dbReference>
<dbReference type="InterPro" id="IPR051791">
    <property type="entry name" value="Pra-immunoreactive"/>
</dbReference>
<dbReference type="STRING" id="1229783.C273_01210"/>
<feature type="domain" description="RDD" evidence="8">
    <location>
        <begin position="37"/>
        <end position="165"/>
    </location>
</feature>
<evidence type="ECO:0000256" key="5">
    <source>
        <dbReference type="ARBA" id="ARBA00023136"/>
    </source>
</evidence>
<dbReference type="GO" id="GO:0005886">
    <property type="term" value="C:plasma membrane"/>
    <property type="evidence" value="ECO:0007669"/>
    <property type="project" value="UniProtKB-SubCell"/>
</dbReference>
<keyword evidence="4 7" id="KW-1133">Transmembrane helix</keyword>
<dbReference type="eggNOG" id="COG1714">
    <property type="taxonomic scope" value="Bacteria"/>
</dbReference>
<evidence type="ECO:0000256" key="3">
    <source>
        <dbReference type="ARBA" id="ARBA00022692"/>
    </source>
</evidence>